<dbReference type="PANTHER" id="PTHR47810:SF1">
    <property type="entry name" value="DNA LIGASE B"/>
    <property type="match status" value="1"/>
</dbReference>
<protein>
    <recommendedName>
        <fullName evidence="6">ATP-dependent DNA ligase family profile domain-containing protein</fullName>
    </recommendedName>
</protein>
<keyword evidence="5" id="KW-0234">DNA repair</keyword>
<dbReference type="PANTHER" id="PTHR47810">
    <property type="entry name" value="DNA LIGASE"/>
    <property type="match status" value="1"/>
</dbReference>
<keyword evidence="3" id="KW-0235">DNA replication</keyword>
<dbReference type="GO" id="GO:0003910">
    <property type="term" value="F:DNA ligase (ATP) activity"/>
    <property type="evidence" value="ECO:0007669"/>
    <property type="project" value="InterPro"/>
</dbReference>
<dbReference type="GO" id="GO:0005524">
    <property type="term" value="F:ATP binding"/>
    <property type="evidence" value="ECO:0007669"/>
    <property type="project" value="InterPro"/>
</dbReference>
<dbReference type="Pfam" id="PF01068">
    <property type="entry name" value="DNA_ligase_A_M"/>
    <property type="match status" value="1"/>
</dbReference>
<dbReference type="SUPFAM" id="SSF56091">
    <property type="entry name" value="DNA ligase/mRNA capping enzyme, catalytic domain"/>
    <property type="match status" value="1"/>
</dbReference>
<organism evidence="7">
    <name type="scientific">viral metagenome</name>
    <dbReference type="NCBI Taxonomy" id="1070528"/>
    <lineage>
        <taxon>unclassified sequences</taxon>
        <taxon>metagenomes</taxon>
        <taxon>organismal metagenomes</taxon>
    </lineage>
</organism>
<evidence type="ECO:0000259" key="6">
    <source>
        <dbReference type="PROSITE" id="PS50160"/>
    </source>
</evidence>
<comment type="cofactor">
    <cofactor evidence="1">
        <name>a divalent metal cation</name>
        <dbReference type="ChEBI" id="CHEBI:60240"/>
    </cofactor>
</comment>
<dbReference type="CDD" id="cd08041">
    <property type="entry name" value="OBF_kDNA_ligase_like"/>
    <property type="match status" value="1"/>
</dbReference>
<sequence>MKNYYNIILLLKSSASRLQKEKILTENSDDEIFRKIFQLTYNPYINFYIKKIPEHFTHAAALTLNETLPMLDKLIDRTFTGNHGIKYLKNILELSSSDDGKIIELIIKKDLDCGVSVATINKIWPKLIPEFKIMKCHDSIEHIKFPAIAQPKIDSSRCVIECLNADTGDFIAYSSSGREIDIGDKFKSSVQLLMRTGEKFDGELICYENSSLTAKPLDRKTSNGIISKAIKRTIADYEQDILRFIVWDIVDETSSIPYLQRLGSLAGRFFAEGIPHKISLINYKTVDTIDDAYQYFDEIVQQGGEGIIVKNYDNLWEGRRVKSQGKLKEEYECELRIIELVDHKKKVGQIGAFVCQTECGKGMFQVGSGLTDEIRSMLPSQLIDKIITVRFNQLIHNKSDESTNLYLPRFVEFRHDKLEADTLQRISDIYMSKERK</sequence>
<proteinExistence type="predicted"/>
<evidence type="ECO:0000256" key="2">
    <source>
        <dbReference type="ARBA" id="ARBA00022598"/>
    </source>
</evidence>
<dbReference type="SUPFAM" id="SSF50249">
    <property type="entry name" value="Nucleic acid-binding proteins"/>
    <property type="match status" value="1"/>
</dbReference>
<dbReference type="Pfam" id="PF14743">
    <property type="entry name" value="DNA_ligase_OB_2"/>
    <property type="match status" value="1"/>
</dbReference>
<name>A0A6C0JVB9_9ZZZZ</name>
<dbReference type="InterPro" id="IPR029319">
    <property type="entry name" value="DNA_ligase_OB"/>
</dbReference>
<evidence type="ECO:0000313" key="7">
    <source>
        <dbReference type="EMBL" id="QHU08871.1"/>
    </source>
</evidence>
<dbReference type="GO" id="GO:0006260">
    <property type="term" value="P:DNA replication"/>
    <property type="evidence" value="ECO:0007669"/>
    <property type="project" value="UniProtKB-KW"/>
</dbReference>
<evidence type="ECO:0000256" key="3">
    <source>
        <dbReference type="ARBA" id="ARBA00022705"/>
    </source>
</evidence>
<dbReference type="AlphaFoldDB" id="A0A6C0JVB9"/>
<keyword evidence="2" id="KW-0436">Ligase</keyword>
<evidence type="ECO:0000256" key="4">
    <source>
        <dbReference type="ARBA" id="ARBA00022763"/>
    </source>
</evidence>
<dbReference type="InterPro" id="IPR012310">
    <property type="entry name" value="DNA_ligase_ATP-dep_cent"/>
</dbReference>
<dbReference type="PROSITE" id="PS00333">
    <property type="entry name" value="DNA_LIGASE_A2"/>
    <property type="match status" value="1"/>
</dbReference>
<dbReference type="GO" id="GO:0006310">
    <property type="term" value="P:DNA recombination"/>
    <property type="evidence" value="ECO:0007669"/>
    <property type="project" value="InterPro"/>
</dbReference>
<dbReference type="InterPro" id="IPR016059">
    <property type="entry name" value="DNA_ligase_ATP-dep_CS"/>
</dbReference>
<dbReference type="GO" id="GO:0006281">
    <property type="term" value="P:DNA repair"/>
    <property type="evidence" value="ECO:0007669"/>
    <property type="project" value="UniProtKB-KW"/>
</dbReference>
<dbReference type="InterPro" id="IPR012340">
    <property type="entry name" value="NA-bd_OB-fold"/>
</dbReference>
<evidence type="ECO:0000256" key="5">
    <source>
        <dbReference type="ARBA" id="ARBA00023204"/>
    </source>
</evidence>
<reference evidence="7" key="1">
    <citation type="journal article" date="2020" name="Nature">
        <title>Giant virus diversity and host interactions through global metagenomics.</title>
        <authorList>
            <person name="Schulz F."/>
            <person name="Roux S."/>
            <person name="Paez-Espino D."/>
            <person name="Jungbluth S."/>
            <person name="Walsh D.A."/>
            <person name="Denef V.J."/>
            <person name="McMahon K.D."/>
            <person name="Konstantinidis K.T."/>
            <person name="Eloe-Fadrosh E.A."/>
            <person name="Kyrpides N.C."/>
            <person name="Woyke T."/>
        </authorList>
    </citation>
    <scope>NUCLEOTIDE SEQUENCE</scope>
    <source>
        <strain evidence="7">GVMAG-S-1064190-84</strain>
    </source>
</reference>
<dbReference type="Gene3D" id="2.40.50.140">
    <property type="entry name" value="Nucleic acid-binding proteins"/>
    <property type="match status" value="1"/>
</dbReference>
<keyword evidence="4" id="KW-0227">DNA damage</keyword>
<dbReference type="PROSITE" id="PS50160">
    <property type="entry name" value="DNA_LIGASE_A3"/>
    <property type="match status" value="1"/>
</dbReference>
<accession>A0A6C0JVB9</accession>
<dbReference type="InterPro" id="IPR050326">
    <property type="entry name" value="NAD_dep_DNA_ligaseB"/>
</dbReference>
<evidence type="ECO:0000256" key="1">
    <source>
        <dbReference type="ARBA" id="ARBA00001968"/>
    </source>
</evidence>
<dbReference type="Gene3D" id="3.30.470.30">
    <property type="entry name" value="DNA ligase/mRNA capping enzyme"/>
    <property type="match status" value="1"/>
</dbReference>
<dbReference type="EMBL" id="MN740699">
    <property type="protein sequence ID" value="QHU08871.1"/>
    <property type="molecule type" value="Genomic_DNA"/>
</dbReference>
<feature type="domain" description="ATP-dependent DNA ligase family profile" evidence="6">
    <location>
        <begin position="274"/>
        <end position="362"/>
    </location>
</feature>